<evidence type="ECO:0000313" key="1">
    <source>
        <dbReference type="EMBL" id="KGE20052.1"/>
    </source>
</evidence>
<dbReference type="EMBL" id="JQCR01000002">
    <property type="protein sequence ID" value="KGE20052.1"/>
    <property type="molecule type" value="Genomic_DNA"/>
</dbReference>
<comment type="caution">
    <text evidence="1">The sequence shown here is derived from an EMBL/GenBank/DDBJ whole genome shotgun (WGS) entry which is preliminary data.</text>
</comment>
<name>A0A098MET4_9BACL</name>
<evidence type="ECO:0000313" key="2">
    <source>
        <dbReference type="Proteomes" id="UP000029734"/>
    </source>
</evidence>
<accession>A0A098MET4</accession>
<reference evidence="1 2" key="1">
    <citation type="submission" date="2014-08" db="EMBL/GenBank/DDBJ databases">
        <authorList>
            <person name="den Bakker H.C."/>
        </authorList>
    </citation>
    <scope>NUCLEOTIDE SEQUENCE [LARGE SCALE GENOMIC DNA]</scope>
    <source>
        <strain evidence="1 2">DSM 18334</strain>
    </source>
</reference>
<sequence>MVEQHPIAIIGNLLQLPNLEEQTVKDVNQALRSMIVPYIRAKPPDEPNSADPFTQAQQAAMAFLGSGVYEEWTEGKVKQDG</sequence>
<keyword evidence="2" id="KW-1185">Reference proteome</keyword>
<gene>
    <name evidence="1" type="ORF">PWYN_12420</name>
</gene>
<dbReference type="Proteomes" id="UP000029734">
    <property type="component" value="Unassembled WGS sequence"/>
</dbReference>
<dbReference type="AlphaFoldDB" id="A0A098MET4"/>
<organism evidence="1 2">
    <name type="scientific">Paenibacillus wynnii</name>
    <dbReference type="NCBI Taxonomy" id="268407"/>
    <lineage>
        <taxon>Bacteria</taxon>
        <taxon>Bacillati</taxon>
        <taxon>Bacillota</taxon>
        <taxon>Bacilli</taxon>
        <taxon>Bacillales</taxon>
        <taxon>Paenibacillaceae</taxon>
        <taxon>Paenibacillus</taxon>
    </lineage>
</organism>
<proteinExistence type="predicted"/>
<dbReference type="STRING" id="268407.PWYN_12420"/>
<protein>
    <submittedName>
        <fullName evidence="1">Uncharacterized protein</fullName>
    </submittedName>
</protein>
<dbReference type="OrthoDB" id="9935048at2"/>
<dbReference type="RefSeq" id="WP_036651884.1">
    <property type="nucleotide sequence ID" value="NZ_JQCR01000002.1"/>
</dbReference>
<reference evidence="1 2" key="2">
    <citation type="submission" date="2014-10" db="EMBL/GenBank/DDBJ databases">
        <title>Comparative genomics of the Paenibacillus odorifer group.</title>
        <authorList>
            <person name="Tsai Y.-C."/>
            <person name="Martin N."/>
            <person name="Korlach J."/>
            <person name="Wiedmann M."/>
        </authorList>
    </citation>
    <scope>NUCLEOTIDE SEQUENCE [LARGE SCALE GENOMIC DNA]</scope>
    <source>
        <strain evidence="1 2">DSM 18334</strain>
    </source>
</reference>